<comment type="caution">
    <text evidence="2">The sequence shown here is derived from an EMBL/GenBank/DDBJ whole genome shotgun (WGS) entry which is preliminary data.</text>
</comment>
<organism evidence="2 3">
    <name type="scientific">Rubroshorea leprosula</name>
    <dbReference type="NCBI Taxonomy" id="152421"/>
    <lineage>
        <taxon>Eukaryota</taxon>
        <taxon>Viridiplantae</taxon>
        <taxon>Streptophyta</taxon>
        <taxon>Embryophyta</taxon>
        <taxon>Tracheophyta</taxon>
        <taxon>Spermatophyta</taxon>
        <taxon>Magnoliopsida</taxon>
        <taxon>eudicotyledons</taxon>
        <taxon>Gunneridae</taxon>
        <taxon>Pentapetalae</taxon>
        <taxon>rosids</taxon>
        <taxon>malvids</taxon>
        <taxon>Malvales</taxon>
        <taxon>Dipterocarpaceae</taxon>
        <taxon>Rubroshorea</taxon>
    </lineage>
</organism>
<reference evidence="2 3" key="1">
    <citation type="journal article" date="2021" name="Commun. Biol.">
        <title>The genome of Shorea leprosula (Dipterocarpaceae) highlights the ecological relevance of drought in aseasonal tropical rainforests.</title>
        <authorList>
            <person name="Ng K.K.S."/>
            <person name="Kobayashi M.J."/>
            <person name="Fawcett J.A."/>
            <person name="Hatakeyama M."/>
            <person name="Paape T."/>
            <person name="Ng C.H."/>
            <person name="Ang C.C."/>
            <person name="Tnah L.H."/>
            <person name="Lee C.T."/>
            <person name="Nishiyama T."/>
            <person name="Sese J."/>
            <person name="O'Brien M.J."/>
            <person name="Copetti D."/>
            <person name="Mohd Noor M.I."/>
            <person name="Ong R.C."/>
            <person name="Putra M."/>
            <person name="Sireger I.Z."/>
            <person name="Indrioko S."/>
            <person name="Kosugi Y."/>
            <person name="Izuno A."/>
            <person name="Isagi Y."/>
            <person name="Lee S.L."/>
            <person name="Shimizu K.K."/>
        </authorList>
    </citation>
    <scope>NUCLEOTIDE SEQUENCE [LARGE SCALE GENOMIC DNA]</scope>
    <source>
        <strain evidence="2">214</strain>
    </source>
</reference>
<feature type="domain" description="Serine aminopeptidase S33" evidence="1">
    <location>
        <begin position="68"/>
        <end position="256"/>
    </location>
</feature>
<gene>
    <name evidence="2" type="ORF">SLEP1_g48268</name>
</gene>
<keyword evidence="3" id="KW-1185">Reference proteome</keyword>
<dbReference type="PANTHER" id="PTHR22753">
    <property type="entry name" value="TRANSMEMBRANE PROTEIN 68"/>
    <property type="match status" value="1"/>
</dbReference>
<protein>
    <recommendedName>
        <fullName evidence="1">Serine aminopeptidase S33 domain-containing protein</fullName>
    </recommendedName>
</protein>
<dbReference type="Proteomes" id="UP001054252">
    <property type="component" value="Unassembled WGS sequence"/>
</dbReference>
<dbReference type="GO" id="GO:0016020">
    <property type="term" value="C:membrane"/>
    <property type="evidence" value="ECO:0007669"/>
    <property type="project" value="TreeGrafter"/>
</dbReference>
<proteinExistence type="predicted"/>
<dbReference type="PANTHER" id="PTHR22753:SF24">
    <property type="entry name" value="ESTERASE_LIPASE_THIOESTERASE FAMILY PROTEIN"/>
    <property type="match status" value="1"/>
</dbReference>
<dbReference type="InterPro" id="IPR022742">
    <property type="entry name" value="Hydrolase_4"/>
</dbReference>
<accession>A0AAV5LV20</accession>
<dbReference type="InterPro" id="IPR029058">
    <property type="entry name" value="AB_hydrolase_fold"/>
</dbReference>
<dbReference type="Gene3D" id="3.40.50.1820">
    <property type="entry name" value="alpha/beta hydrolase"/>
    <property type="match status" value="1"/>
</dbReference>
<dbReference type="Pfam" id="PF12146">
    <property type="entry name" value="Hydrolase_4"/>
    <property type="match status" value="1"/>
</dbReference>
<dbReference type="AlphaFoldDB" id="A0AAV5LV20"/>
<dbReference type="EMBL" id="BPVZ01000143">
    <property type="protein sequence ID" value="GKV40659.1"/>
    <property type="molecule type" value="Genomic_DNA"/>
</dbReference>
<name>A0AAV5LV20_9ROSI</name>
<sequence>MDELQEEEEGRKTLKDFFEACKELTGSDGGPPRWFSPLECSCRAPDSPLFLFLPGVAQRVESTVRSGYSRSPNRPMYLVGESLGGCLALAVSNRNPDIDLLLILSNPATSFGKSQLKPLLPLLQSIPDEFFLLARNSMLSLTTGDHLRMLMDNVVKGIPLGQSVVGKLSQDIVAASSNLSVLVEILPKELLEWKLQRLKSASAYSNSRLHATKAEVLLLCSGRDQLFPSEEEGERLCHALPNCEISKFDESHHFFFLEGGIDLVTIIEGTSFYHCGKYHDCCQITCHLHLLNSRSYMNQIDRWLNAALSSVMLSTTQDGKVVNGLAGVPLEGPVLYIGYHMLLGPEVISLVSEFLTQRNILLRGIAHPLLFERLREGRLPDVSTFDSI</sequence>
<dbReference type="SUPFAM" id="SSF53474">
    <property type="entry name" value="alpha/beta-Hydrolases"/>
    <property type="match status" value="1"/>
</dbReference>
<evidence type="ECO:0000313" key="3">
    <source>
        <dbReference type="Proteomes" id="UP001054252"/>
    </source>
</evidence>
<evidence type="ECO:0000259" key="1">
    <source>
        <dbReference type="Pfam" id="PF12146"/>
    </source>
</evidence>
<evidence type="ECO:0000313" key="2">
    <source>
        <dbReference type="EMBL" id="GKV40659.1"/>
    </source>
</evidence>